<dbReference type="Gene3D" id="3.40.50.300">
    <property type="entry name" value="P-loop containing nucleotide triphosphate hydrolases"/>
    <property type="match status" value="1"/>
</dbReference>
<dbReference type="InterPro" id="IPR003593">
    <property type="entry name" value="AAA+_ATPase"/>
</dbReference>
<dbReference type="SUPFAM" id="SSF52540">
    <property type="entry name" value="P-loop containing nucleoside triphosphate hydrolases"/>
    <property type="match status" value="1"/>
</dbReference>
<dbReference type="InterPro" id="IPR027417">
    <property type="entry name" value="P-loop_NTPase"/>
</dbReference>
<dbReference type="FunFam" id="3.40.50.300:FF:000042">
    <property type="entry name" value="Maltose/maltodextrin ABC transporter, ATP-binding protein"/>
    <property type="match status" value="1"/>
</dbReference>
<evidence type="ECO:0000256" key="4">
    <source>
        <dbReference type="ARBA" id="ARBA00022475"/>
    </source>
</evidence>
<dbReference type="PANTHER" id="PTHR43875:SF3">
    <property type="entry name" value="MALTOSE_MALTODEXTRIN IMPORT ATP-BINDING PROTEIN MALK"/>
    <property type="match status" value="1"/>
</dbReference>
<dbReference type="InterPro" id="IPR008995">
    <property type="entry name" value="Mo/tungstate-bd_C_term_dom"/>
</dbReference>
<dbReference type="InterPro" id="IPR017871">
    <property type="entry name" value="ABC_transporter-like_CS"/>
</dbReference>
<dbReference type="PROSITE" id="PS00211">
    <property type="entry name" value="ABC_TRANSPORTER_1"/>
    <property type="match status" value="1"/>
</dbReference>
<dbReference type="PROSITE" id="PS50893">
    <property type="entry name" value="ABC_TRANSPORTER_2"/>
    <property type="match status" value="1"/>
</dbReference>
<gene>
    <name evidence="10" type="primary">ugpC</name>
    <name evidence="10" type="ORF">ABS361_07530</name>
</gene>
<keyword evidence="5" id="KW-0997">Cell inner membrane</keyword>
<dbReference type="Gene3D" id="2.40.50.140">
    <property type="entry name" value="Nucleic acid-binding proteins"/>
    <property type="match status" value="1"/>
</dbReference>
<dbReference type="InterPro" id="IPR015855">
    <property type="entry name" value="ABC_transpr_MalK-like"/>
</dbReference>
<keyword evidence="7 10" id="KW-0067">ATP-binding</keyword>
<proteinExistence type="inferred from homology"/>
<keyword evidence="6" id="KW-0547">Nucleotide-binding</keyword>
<dbReference type="Pfam" id="PF00005">
    <property type="entry name" value="ABC_tran"/>
    <property type="match status" value="1"/>
</dbReference>
<keyword evidence="3" id="KW-0813">Transport</keyword>
<dbReference type="Gene3D" id="2.40.50.100">
    <property type="match status" value="1"/>
</dbReference>
<dbReference type="KEGG" id="mflg:ABS361_07530"/>
<dbReference type="InterPro" id="IPR047641">
    <property type="entry name" value="ABC_transpr_MalK/UgpC-like"/>
</dbReference>
<comment type="similarity">
    <text evidence="2">Belongs to the ABC transporter superfamily.</text>
</comment>
<sequence>MSFLQLDNVVKRYGAASVVHGVSLQAEKGEFVVFVGPSGCGKSTLLRMIAGLEEVTEGDVSIDGRVVTGVAPADREVSMVFQSYALYPHMSVYENIAFGLKMAKMPKDQIRARVDEAARILQIGPLLDRKPRQLSGGQRQRVAIGRAIVRHPKLFLFDEPLSNLDAELRTQMRVEIAKLHRDLGVTMIYVTHDQVEAMTLADRIVVLRGGLIEQVGSPAALYDNPANKFVAGFIGSPKMNFIEARVEAAGAASVTLAHPAFVDGRLTVERPLARAVKPGDAVSVGLRPDNLVIGDSRPVLNLTADFTENLGGQSQIYATAPEAPSIAIVANGRPAIARGDALRVGLGEGRVYLFDAEGLAL</sequence>
<dbReference type="AlphaFoldDB" id="A0AAU7XD56"/>
<evidence type="ECO:0000256" key="1">
    <source>
        <dbReference type="ARBA" id="ARBA00004417"/>
    </source>
</evidence>
<dbReference type="PANTHER" id="PTHR43875">
    <property type="entry name" value="MALTODEXTRIN IMPORT ATP-BINDING PROTEIN MSMX"/>
    <property type="match status" value="1"/>
</dbReference>
<evidence type="ECO:0000259" key="9">
    <source>
        <dbReference type="PROSITE" id="PS50893"/>
    </source>
</evidence>
<dbReference type="GO" id="GO:0005524">
    <property type="term" value="F:ATP binding"/>
    <property type="evidence" value="ECO:0007669"/>
    <property type="project" value="UniProtKB-KW"/>
</dbReference>
<dbReference type="CDD" id="cd03301">
    <property type="entry name" value="ABC_MalK_N"/>
    <property type="match status" value="1"/>
</dbReference>
<dbReference type="SUPFAM" id="SSF50331">
    <property type="entry name" value="MOP-like"/>
    <property type="match status" value="1"/>
</dbReference>
<dbReference type="NCBIfam" id="NF008653">
    <property type="entry name" value="PRK11650.1"/>
    <property type="match status" value="1"/>
</dbReference>
<evidence type="ECO:0000313" key="10">
    <source>
        <dbReference type="EMBL" id="XBY46075.1"/>
    </source>
</evidence>
<accession>A0AAU7XD56</accession>
<dbReference type="GO" id="GO:1990060">
    <property type="term" value="C:maltose transport complex"/>
    <property type="evidence" value="ECO:0007669"/>
    <property type="project" value="TreeGrafter"/>
</dbReference>
<dbReference type="InterPro" id="IPR012340">
    <property type="entry name" value="NA-bd_OB-fold"/>
</dbReference>
<evidence type="ECO:0000256" key="5">
    <source>
        <dbReference type="ARBA" id="ARBA00022519"/>
    </source>
</evidence>
<evidence type="ECO:0000256" key="6">
    <source>
        <dbReference type="ARBA" id="ARBA00022741"/>
    </source>
</evidence>
<dbReference type="RefSeq" id="WP_407051172.1">
    <property type="nucleotide sequence ID" value="NZ_CP158568.1"/>
</dbReference>
<name>A0AAU7XD56_9HYPH</name>
<reference evidence="10" key="1">
    <citation type="submission" date="2024-06" db="EMBL/GenBank/DDBJ databases">
        <title>Methylostella associata gen. nov., sp. nov., a novel Ancalomicrobiaceae-affiliated facultatively methylotrophic bacteria that feed on methanotrophs of the genus Methylococcus.</title>
        <authorList>
            <person name="Saltykova V."/>
            <person name="Danilova O.V."/>
            <person name="Oshkin I.Y."/>
            <person name="Belova S.E."/>
            <person name="Pimenov N.V."/>
            <person name="Dedysh S.N."/>
        </authorList>
    </citation>
    <scope>NUCLEOTIDE SEQUENCE</scope>
    <source>
        <strain evidence="10">S20</strain>
    </source>
</reference>
<comment type="subcellular location">
    <subcellularLocation>
        <location evidence="1">Cell inner membrane</location>
        <topology evidence="1">Peripheral membrane protein</topology>
    </subcellularLocation>
</comment>
<keyword evidence="8" id="KW-0472">Membrane</keyword>
<keyword evidence="4" id="KW-1003">Cell membrane</keyword>
<feature type="domain" description="ABC transporter" evidence="9">
    <location>
        <begin position="4"/>
        <end position="234"/>
    </location>
</feature>
<dbReference type="EMBL" id="CP158568">
    <property type="protein sequence ID" value="XBY46075.1"/>
    <property type="molecule type" value="Genomic_DNA"/>
</dbReference>
<dbReference type="GO" id="GO:0015423">
    <property type="term" value="F:ABC-type maltose transporter activity"/>
    <property type="evidence" value="ECO:0007669"/>
    <property type="project" value="TreeGrafter"/>
</dbReference>
<evidence type="ECO:0000256" key="2">
    <source>
        <dbReference type="ARBA" id="ARBA00005417"/>
    </source>
</evidence>
<evidence type="ECO:0000256" key="3">
    <source>
        <dbReference type="ARBA" id="ARBA00022448"/>
    </source>
</evidence>
<protein>
    <submittedName>
        <fullName evidence="10">Sn-glycerol-3-phosphate ABC transporter ATP-binding protein UgpC</fullName>
    </submittedName>
</protein>
<dbReference type="GO" id="GO:0055052">
    <property type="term" value="C:ATP-binding cassette (ABC) transporter complex, substrate-binding subunit-containing"/>
    <property type="evidence" value="ECO:0007669"/>
    <property type="project" value="TreeGrafter"/>
</dbReference>
<evidence type="ECO:0000256" key="7">
    <source>
        <dbReference type="ARBA" id="ARBA00022840"/>
    </source>
</evidence>
<dbReference type="InterPro" id="IPR040582">
    <property type="entry name" value="OB_MalK-like"/>
</dbReference>
<dbReference type="InterPro" id="IPR003439">
    <property type="entry name" value="ABC_transporter-like_ATP-bd"/>
</dbReference>
<dbReference type="Pfam" id="PF17912">
    <property type="entry name" value="OB_MalK"/>
    <property type="match status" value="1"/>
</dbReference>
<evidence type="ECO:0000256" key="8">
    <source>
        <dbReference type="ARBA" id="ARBA00023136"/>
    </source>
</evidence>
<dbReference type="SMART" id="SM00382">
    <property type="entry name" value="AAA"/>
    <property type="match status" value="1"/>
</dbReference>
<organism evidence="10">
    <name type="scientific">Methyloraptor flagellatus</name>
    <dbReference type="NCBI Taxonomy" id="3162530"/>
    <lineage>
        <taxon>Bacteria</taxon>
        <taxon>Pseudomonadati</taxon>
        <taxon>Pseudomonadota</taxon>
        <taxon>Alphaproteobacteria</taxon>
        <taxon>Hyphomicrobiales</taxon>
        <taxon>Ancalomicrobiaceae</taxon>
        <taxon>Methyloraptor</taxon>
    </lineage>
</organism>
<dbReference type="GO" id="GO:0016887">
    <property type="term" value="F:ATP hydrolysis activity"/>
    <property type="evidence" value="ECO:0007669"/>
    <property type="project" value="InterPro"/>
</dbReference>